<feature type="transmembrane region" description="Helical" evidence="3">
    <location>
        <begin position="12"/>
        <end position="29"/>
    </location>
</feature>
<comment type="subcellular location">
    <subcellularLocation>
        <location evidence="1">Membrane</location>
    </subcellularLocation>
</comment>
<evidence type="ECO:0000256" key="3">
    <source>
        <dbReference type="SAM" id="Phobius"/>
    </source>
</evidence>
<dbReference type="PANTHER" id="PTHR30627">
    <property type="entry name" value="PEPTIDOGLYCAN D,D-TRANSPEPTIDASE"/>
    <property type="match status" value="1"/>
</dbReference>
<comment type="caution">
    <text evidence="6">The sequence shown here is derived from an EMBL/GenBank/DDBJ whole genome shotgun (WGS) entry which is preliminary data.</text>
</comment>
<evidence type="ECO:0008006" key="8">
    <source>
        <dbReference type="Google" id="ProtNLM"/>
    </source>
</evidence>
<organism evidence="6 7">
    <name type="scientific">candidate division Kazan bacterium</name>
    <dbReference type="NCBI Taxonomy" id="2202143"/>
    <lineage>
        <taxon>Bacteria</taxon>
        <taxon>Bacteria division Kazan-3B-28</taxon>
    </lineage>
</organism>
<dbReference type="InterPro" id="IPR050515">
    <property type="entry name" value="Beta-lactam/transpept"/>
</dbReference>
<dbReference type="GO" id="GO:0008658">
    <property type="term" value="F:penicillin binding"/>
    <property type="evidence" value="ECO:0007669"/>
    <property type="project" value="InterPro"/>
</dbReference>
<dbReference type="InterPro" id="IPR036138">
    <property type="entry name" value="PBP_dimer_sf"/>
</dbReference>
<evidence type="ECO:0000313" key="6">
    <source>
        <dbReference type="EMBL" id="RLC37408.1"/>
    </source>
</evidence>
<keyword evidence="2 3" id="KW-0472">Membrane</keyword>
<evidence type="ECO:0000256" key="2">
    <source>
        <dbReference type="ARBA" id="ARBA00023136"/>
    </source>
</evidence>
<dbReference type="SUPFAM" id="SSF56601">
    <property type="entry name" value="beta-lactamase/transpeptidase-like"/>
    <property type="match status" value="1"/>
</dbReference>
<gene>
    <name evidence="6" type="ORF">DRH29_02305</name>
</gene>
<evidence type="ECO:0000313" key="7">
    <source>
        <dbReference type="Proteomes" id="UP000281261"/>
    </source>
</evidence>
<evidence type="ECO:0000259" key="4">
    <source>
        <dbReference type="Pfam" id="PF00905"/>
    </source>
</evidence>
<dbReference type="GO" id="GO:0005886">
    <property type="term" value="C:plasma membrane"/>
    <property type="evidence" value="ECO:0007669"/>
    <property type="project" value="TreeGrafter"/>
</dbReference>
<protein>
    <recommendedName>
        <fullName evidence="8">Penicillin-binding protein 2</fullName>
    </recommendedName>
</protein>
<dbReference type="Gene3D" id="3.90.1310.10">
    <property type="entry name" value="Penicillin-binding protein 2a (Domain 2)"/>
    <property type="match status" value="1"/>
</dbReference>
<dbReference type="Pfam" id="PF03717">
    <property type="entry name" value="PBP_dimer"/>
    <property type="match status" value="1"/>
</dbReference>
<sequence>MDRVTSIQIEQRVRIGLIGAVFLVLFMMVSEKLIEHQIFEYPHWSAAAREQHTISKTVPARRGKIFTDEKDDNSLYPLATNVKLFDLMIVPNQVRQPELVVSKLMPYLENVEESVLIEQASSDKLYIPPLKRKLTEEEAAEIDELNLSGVYLVPEEYRYFPEETLAAQVLGFVNRDGVGQYGLEGYFNEELGGKSGFLEAELDTFGQQIALGKRSTVDPKDGLDLVITIDRPLQYYVEKELKAAVEQYEAERGSVIIMDPKTGKVVAMAAYPTFDPNNYNREPIEFFTNMNISQVYEPGSVFKVVTMASALDAGLVSPGTTYMDVGEVEVNDRVIRNSDLSAHGLQTMSQVLEKSLNTGIVFVVQKLGKNLFNKYLSKFGFFQPTGIELDGEVASNVKGIRDWSDVDLATMAYGQGIAVTPIQLVAAVGAIANNGRRVQPHIVDRILYPSGAVSIDPVIAEEVISPQAAQLISAMMVNVIEKGHAKAAGVPGYHLAGKTGTAQMVNPRTGLYYDEDWGTTIHNFIGFGPVEDPQFVMLTRLDKPKNVLYAAASAAPLFGKIAKFMLDYWRVPPSVL</sequence>
<dbReference type="SUPFAM" id="SSF56519">
    <property type="entry name" value="Penicillin binding protein dimerisation domain"/>
    <property type="match status" value="1"/>
</dbReference>
<dbReference type="Gene3D" id="3.40.710.10">
    <property type="entry name" value="DD-peptidase/beta-lactamase superfamily"/>
    <property type="match status" value="1"/>
</dbReference>
<keyword evidence="3" id="KW-1133">Transmembrane helix</keyword>
<dbReference type="InterPro" id="IPR005311">
    <property type="entry name" value="PBP_dimer"/>
</dbReference>
<dbReference type="PANTHER" id="PTHR30627:SF1">
    <property type="entry name" value="PEPTIDOGLYCAN D,D-TRANSPEPTIDASE FTSI"/>
    <property type="match status" value="1"/>
</dbReference>
<dbReference type="Gene3D" id="3.30.450.330">
    <property type="match status" value="1"/>
</dbReference>
<dbReference type="Proteomes" id="UP000281261">
    <property type="component" value="Unassembled WGS sequence"/>
</dbReference>
<dbReference type="EMBL" id="QMNG01000005">
    <property type="protein sequence ID" value="RLC37408.1"/>
    <property type="molecule type" value="Genomic_DNA"/>
</dbReference>
<keyword evidence="3" id="KW-0812">Transmembrane</keyword>
<evidence type="ECO:0000259" key="5">
    <source>
        <dbReference type="Pfam" id="PF03717"/>
    </source>
</evidence>
<dbReference type="AlphaFoldDB" id="A0A420ZD14"/>
<reference evidence="6 7" key="1">
    <citation type="submission" date="2018-06" db="EMBL/GenBank/DDBJ databases">
        <title>Extensive metabolic versatility and redundancy in microbially diverse, dynamic hydrothermal sediments.</title>
        <authorList>
            <person name="Dombrowski N."/>
            <person name="Teske A."/>
            <person name="Baker B.J."/>
        </authorList>
    </citation>
    <scope>NUCLEOTIDE SEQUENCE [LARGE SCALE GENOMIC DNA]</scope>
    <source>
        <strain evidence="6">B79_G16</strain>
    </source>
</reference>
<dbReference type="GO" id="GO:0071555">
    <property type="term" value="P:cell wall organization"/>
    <property type="evidence" value="ECO:0007669"/>
    <property type="project" value="TreeGrafter"/>
</dbReference>
<proteinExistence type="predicted"/>
<feature type="domain" description="Penicillin-binding protein transpeptidase" evidence="4">
    <location>
        <begin position="253"/>
        <end position="562"/>
    </location>
</feature>
<name>A0A420ZD14_UNCK3</name>
<dbReference type="InterPro" id="IPR001460">
    <property type="entry name" value="PCN-bd_Tpept"/>
</dbReference>
<dbReference type="Pfam" id="PF00905">
    <property type="entry name" value="Transpeptidase"/>
    <property type="match status" value="1"/>
</dbReference>
<dbReference type="InterPro" id="IPR012338">
    <property type="entry name" value="Beta-lactam/transpept-like"/>
</dbReference>
<feature type="domain" description="Penicillin-binding protein dimerisation" evidence="5">
    <location>
        <begin position="58"/>
        <end position="209"/>
    </location>
</feature>
<accession>A0A420ZD14</accession>
<evidence type="ECO:0000256" key="1">
    <source>
        <dbReference type="ARBA" id="ARBA00004370"/>
    </source>
</evidence>